<accession>A0A8X6IMJ4</accession>
<evidence type="ECO:0000313" key="2">
    <source>
        <dbReference type="Proteomes" id="UP000887013"/>
    </source>
</evidence>
<keyword evidence="2" id="KW-1185">Reference proteome</keyword>
<dbReference type="OrthoDB" id="6429421at2759"/>
<dbReference type="AlphaFoldDB" id="A0A8X6IMJ4"/>
<protein>
    <submittedName>
        <fullName evidence="1">Uncharacterized protein</fullName>
    </submittedName>
</protein>
<evidence type="ECO:0000313" key="1">
    <source>
        <dbReference type="EMBL" id="GFS52259.1"/>
    </source>
</evidence>
<gene>
    <name evidence="1" type="ORF">NPIL_234191</name>
</gene>
<name>A0A8X6IMJ4_NEPPI</name>
<reference evidence="1" key="1">
    <citation type="submission" date="2020-08" db="EMBL/GenBank/DDBJ databases">
        <title>Multicomponent nature underlies the extraordinary mechanical properties of spider dragline silk.</title>
        <authorList>
            <person name="Kono N."/>
            <person name="Nakamura H."/>
            <person name="Mori M."/>
            <person name="Yoshida Y."/>
            <person name="Ohtoshi R."/>
            <person name="Malay A.D."/>
            <person name="Moran D.A.P."/>
            <person name="Tomita M."/>
            <person name="Numata K."/>
            <person name="Arakawa K."/>
        </authorList>
    </citation>
    <scope>NUCLEOTIDE SEQUENCE</scope>
</reference>
<organism evidence="1 2">
    <name type="scientific">Nephila pilipes</name>
    <name type="common">Giant wood spider</name>
    <name type="synonym">Nephila maculata</name>
    <dbReference type="NCBI Taxonomy" id="299642"/>
    <lineage>
        <taxon>Eukaryota</taxon>
        <taxon>Metazoa</taxon>
        <taxon>Ecdysozoa</taxon>
        <taxon>Arthropoda</taxon>
        <taxon>Chelicerata</taxon>
        <taxon>Arachnida</taxon>
        <taxon>Araneae</taxon>
        <taxon>Araneomorphae</taxon>
        <taxon>Entelegynae</taxon>
        <taxon>Araneoidea</taxon>
        <taxon>Nephilidae</taxon>
        <taxon>Nephila</taxon>
    </lineage>
</organism>
<dbReference type="Proteomes" id="UP000887013">
    <property type="component" value="Unassembled WGS sequence"/>
</dbReference>
<comment type="caution">
    <text evidence="1">The sequence shown here is derived from an EMBL/GenBank/DDBJ whole genome shotgun (WGS) entry which is preliminary data.</text>
</comment>
<dbReference type="EMBL" id="BMAW01045873">
    <property type="protein sequence ID" value="GFS52259.1"/>
    <property type="molecule type" value="Genomic_DNA"/>
</dbReference>
<sequence>MESAIHEIEEIKPMDLSVHSRVSNLSDILEESCLPKQNMRVFDSDQENASRVQKIDDIDHVYSSITRYMLLDTLTCCRIPSNIQSFLYDMQTDKLNEATEMMKLLDIYFFYSDFESIIEANLEILILSSEIDCAEYFLSRCLTLCAEPTYFSFMLVATFLSHTVLSFFIEYACFRIMYIIEFCFDVLYRRIFWQFFKSHDDYEKLLLYCVKFNDHMEPEPTASKLAATFYEINWINRVKDCINVTGDGFSLTESERELFETFYSIECAEDMSSELDKDLIGSLESEPGFKFHRVSSCGSKCYCYLDYVNQFPWA</sequence>
<proteinExistence type="predicted"/>